<gene>
    <name evidence="3 6" type="primary">fumC</name>
    <name evidence="6" type="ORF">QMY55_07220</name>
</gene>
<dbReference type="InterPro" id="IPR018951">
    <property type="entry name" value="Fumarase_C_C"/>
</dbReference>
<dbReference type="InterPro" id="IPR024083">
    <property type="entry name" value="Fumarase/histidase_N"/>
</dbReference>
<comment type="miscellaneous">
    <text evidence="3">There are 2 substrate-binding sites: the catalytic A site, and the non-catalytic B site that may play a role in the transfer of substrate or product between the active site and the solvent. Alternatively, the B site may bind allosteric effectors.</text>
</comment>
<dbReference type="Pfam" id="PF10415">
    <property type="entry name" value="FumaraseC_C"/>
    <property type="match status" value="1"/>
</dbReference>
<dbReference type="EC" id="4.2.1.2" evidence="3"/>
<reference evidence="6 7" key="1">
    <citation type="submission" date="2023-05" db="EMBL/GenBank/DDBJ databases">
        <authorList>
            <person name="Yin Y."/>
            <person name="Lu Z."/>
        </authorList>
    </citation>
    <scope>NUCLEOTIDE SEQUENCE [LARGE SCALE GENOMIC DNA]</scope>
    <source>
        <strain evidence="6 7">ZM22</strain>
    </source>
</reference>
<dbReference type="NCBIfam" id="NF008909">
    <property type="entry name" value="PRK12273.1"/>
    <property type="match status" value="1"/>
</dbReference>
<dbReference type="InterPro" id="IPR000362">
    <property type="entry name" value="Fumarate_lyase_fam"/>
</dbReference>
<dbReference type="Gene3D" id="1.10.40.30">
    <property type="entry name" value="Fumarase/aspartase (C-terminal domain)"/>
    <property type="match status" value="1"/>
</dbReference>
<feature type="active site" description="Proton donor/acceptor" evidence="3">
    <location>
        <position position="188"/>
    </location>
</feature>
<comment type="similarity">
    <text evidence="1 3">Belongs to the class-II fumarase/aspartase family. Fumarase subfamily.</text>
</comment>
<dbReference type="PANTHER" id="PTHR11444">
    <property type="entry name" value="ASPARTATEAMMONIA/ARGININOSUCCINATE/ADENYLOSUCCINATE LYASE"/>
    <property type="match status" value="1"/>
</dbReference>
<comment type="subcellular location">
    <subcellularLocation>
        <location evidence="3">Cytoplasm</location>
    </subcellularLocation>
</comment>
<dbReference type="InterPro" id="IPR020557">
    <property type="entry name" value="Fumarate_lyase_CS"/>
</dbReference>
<dbReference type="EMBL" id="CP125947">
    <property type="protein sequence ID" value="WHS66911.1"/>
    <property type="molecule type" value="Genomic_DNA"/>
</dbReference>
<comment type="pathway">
    <text evidence="3">Carbohydrate metabolism; tricarboxylic acid cycle; (S)-malate from fumarate: step 1/1.</text>
</comment>
<dbReference type="InterPro" id="IPR008948">
    <property type="entry name" value="L-Aspartase-like"/>
</dbReference>
<feature type="domain" description="Fumarase C C-terminal" evidence="5">
    <location>
        <begin position="408"/>
        <end position="460"/>
    </location>
</feature>
<protein>
    <recommendedName>
        <fullName evidence="3">Fumarate hydratase class II</fullName>
        <shortName evidence="3">Fumarase C</shortName>
        <ecNumber evidence="3">4.2.1.2</ecNumber>
    </recommendedName>
    <alternativeName>
        <fullName evidence="3">Aerobic fumarase</fullName>
    </alternativeName>
    <alternativeName>
        <fullName evidence="3">Iron-independent fumarase</fullName>
    </alternativeName>
</protein>
<comment type="subunit">
    <text evidence="3">Homotetramer.</text>
</comment>
<dbReference type="HAMAP" id="MF_00743">
    <property type="entry name" value="FumaraseC"/>
    <property type="match status" value="1"/>
</dbReference>
<dbReference type="SUPFAM" id="SSF48557">
    <property type="entry name" value="L-aspartase-like"/>
    <property type="match status" value="1"/>
</dbReference>
<evidence type="ECO:0000256" key="3">
    <source>
        <dbReference type="HAMAP-Rule" id="MF_00743"/>
    </source>
</evidence>
<feature type="binding site" evidence="3">
    <location>
        <begin position="98"/>
        <end position="100"/>
    </location>
    <ligand>
        <name>substrate</name>
    </ligand>
</feature>
<evidence type="ECO:0000256" key="2">
    <source>
        <dbReference type="ARBA" id="ARBA00023239"/>
    </source>
</evidence>
<dbReference type="RefSeq" id="WP_283487985.1">
    <property type="nucleotide sequence ID" value="NZ_CP125947.1"/>
</dbReference>
<dbReference type="InterPro" id="IPR005677">
    <property type="entry name" value="Fum_hydII"/>
</dbReference>
<keyword evidence="3" id="KW-0963">Cytoplasm</keyword>
<proteinExistence type="inferred from homology"/>
<feature type="site" description="Important for catalytic activity" evidence="3">
    <location>
        <position position="331"/>
    </location>
</feature>
<dbReference type="Gene3D" id="1.20.200.10">
    <property type="entry name" value="Fumarase/aspartase (Central domain)"/>
    <property type="match status" value="1"/>
</dbReference>
<dbReference type="InterPro" id="IPR022761">
    <property type="entry name" value="Fumarate_lyase_N"/>
</dbReference>
<dbReference type="PANTHER" id="PTHR11444:SF1">
    <property type="entry name" value="FUMARATE HYDRATASE, MITOCHONDRIAL"/>
    <property type="match status" value="1"/>
</dbReference>
<feature type="binding site" evidence="3">
    <location>
        <begin position="324"/>
        <end position="326"/>
    </location>
    <ligand>
        <name>substrate</name>
    </ligand>
</feature>
<accession>A0ABY8SXE2</accession>
<dbReference type="PROSITE" id="PS00163">
    <property type="entry name" value="FUMARATE_LYASES"/>
    <property type="match status" value="1"/>
</dbReference>
<organism evidence="6 7">
    <name type="scientific">Comamonas resistens</name>
    <dbReference type="NCBI Taxonomy" id="3046670"/>
    <lineage>
        <taxon>Bacteria</taxon>
        <taxon>Pseudomonadati</taxon>
        <taxon>Pseudomonadota</taxon>
        <taxon>Betaproteobacteria</taxon>
        <taxon>Burkholderiales</taxon>
        <taxon>Comamonadaceae</taxon>
        <taxon>Comamonas</taxon>
    </lineage>
</organism>
<feature type="binding site" evidence="3">
    <location>
        <position position="319"/>
    </location>
    <ligand>
        <name>substrate</name>
    </ligand>
</feature>
<evidence type="ECO:0000259" key="5">
    <source>
        <dbReference type="Pfam" id="PF10415"/>
    </source>
</evidence>
<feature type="binding site" evidence="3">
    <location>
        <position position="187"/>
    </location>
    <ligand>
        <name>substrate</name>
    </ligand>
</feature>
<keyword evidence="2 3" id="KW-0456">Lyase</keyword>
<feature type="active site" evidence="3">
    <location>
        <position position="318"/>
    </location>
</feature>
<dbReference type="Gene3D" id="1.10.275.10">
    <property type="entry name" value="Fumarase/aspartase (N-terminal domain)"/>
    <property type="match status" value="1"/>
</dbReference>
<evidence type="ECO:0000313" key="6">
    <source>
        <dbReference type="EMBL" id="WHS66911.1"/>
    </source>
</evidence>
<name>A0ABY8SXE2_9BURK</name>
<dbReference type="Pfam" id="PF00206">
    <property type="entry name" value="Lyase_1"/>
    <property type="match status" value="1"/>
</dbReference>
<dbReference type="PRINTS" id="PR00149">
    <property type="entry name" value="FUMRATELYASE"/>
</dbReference>
<dbReference type="NCBIfam" id="TIGR00979">
    <property type="entry name" value="fumC_II"/>
    <property type="match status" value="1"/>
</dbReference>
<evidence type="ECO:0000256" key="1">
    <source>
        <dbReference type="ARBA" id="ARBA00009084"/>
    </source>
</evidence>
<evidence type="ECO:0000313" key="7">
    <source>
        <dbReference type="Proteomes" id="UP001240697"/>
    </source>
</evidence>
<comment type="catalytic activity">
    <reaction evidence="3">
        <text>(S)-malate = fumarate + H2O</text>
        <dbReference type="Rhea" id="RHEA:12460"/>
        <dbReference type="ChEBI" id="CHEBI:15377"/>
        <dbReference type="ChEBI" id="CHEBI:15589"/>
        <dbReference type="ChEBI" id="CHEBI:29806"/>
        <dbReference type="EC" id="4.2.1.2"/>
    </reaction>
</comment>
<keyword evidence="3" id="KW-0816">Tricarboxylic acid cycle</keyword>
<evidence type="ECO:0000259" key="4">
    <source>
        <dbReference type="Pfam" id="PF00206"/>
    </source>
</evidence>
<feature type="binding site" description="in site B" evidence="3">
    <location>
        <begin position="129"/>
        <end position="132"/>
    </location>
    <ligand>
        <name>substrate</name>
    </ligand>
</feature>
<feature type="binding site" evidence="3">
    <location>
        <begin position="139"/>
        <end position="141"/>
    </location>
    <ligand>
        <name>substrate</name>
    </ligand>
</feature>
<dbReference type="CDD" id="cd01362">
    <property type="entry name" value="Fumarase_classII"/>
    <property type="match status" value="1"/>
</dbReference>
<dbReference type="Proteomes" id="UP001240697">
    <property type="component" value="Chromosome"/>
</dbReference>
<keyword evidence="7" id="KW-1185">Reference proteome</keyword>
<comment type="function">
    <text evidence="3">Involved in the TCA cycle. Catalyzes the stereospecific interconversion of fumarate to L-malate.</text>
</comment>
<sequence>MTVTRQEKDTFGPIEVPADRLWGAQTQRSLQNFDISGEHQPREIILALAQVKQASATVNQQLGLLDAKKAQAIVAAAEEVVAGKHPDEFPLVVWQTGSGTQTNMNVNEVLANRASELLGGERGESRLVHPNDDVNKSQSSNDVYPTAMHVAAVAAIEQKLLPAMARLRATLQAKSVAFKDIVKIGRTHLQDATPLTLGQEISGWVAQLAHGEAHVRAALPHLHELALGGTAVGTGLNAPKGYAEGVARELAQITGYPFVTSPNKFESLASCDGLVHAHGALKTVAASCMKIANDVRWLASGPRSGLGELSIPENEPGSSIMPGKVNPTQCEAMTMLCAQVFGNDVAINFGGASGNFELNVFRPLVAHNFLQSVRLLADGMVSFNDHCAVGIEPNRARITELLDRSLMLVTALNPHIGYDKAAFIAKKAHKAGTSLREAAIASGHVTAEQFDQWVVPEHMVGNL</sequence>
<dbReference type="GO" id="GO:0004333">
    <property type="term" value="F:fumarate hydratase activity"/>
    <property type="evidence" value="ECO:0007669"/>
    <property type="project" value="UniProtKB-EC"/>
</dbReference>
<feature type="domain" description="Fumarate lyase N-terminal" evidence="4">
    <location>
        <begin position="12"/>
        <end position="342"/>
    </location>
</feature>